<keyword evidence="2" id="KW-1185">Reference proteome</keyword>
<evidence type="ECO:0000313" key="2">
    <source>
        <dbReference type="Proteomes" id="UP001298681"/>
    </source>
</evidence>
<accession>A0ABS9MGR3</accession>
<dbReference type="EMBL" id="JAKNHQ010000003">
    <property type="protein sequence ID" value="MCG4609994.1"/>
    <property type="molecule type" value="Genomic_DNA"/>
</dbReference>
<proteinExistence type="predicted"/>
<sequence>MRKAIFRRRSGEGAPMILAIVLVLLMLFCAVAEFCRLWIIAQGVKEAAQQAVISTVNDNYDDVYHAVREGYAAGWYPDGTGRWDESIDTGDVYGQLSETLGLENTAQGYQKRSGGEIEYIISGLSVELENNGLSSGQSEGYTAVVEIHLEVPVRFLGNLLPSANMTLHTEAKYIPLF</sequence>
<dbReference type="RefSeq" id="WP_235396415.1">
    <property type="nucleotide sequence ID" value="NZ_JAKNHQ010000003.1"/>
</dbReference>
<comment type="caution">
    <text evidence="1">The sequence shown here is derived from an EMBL/GenBank/DDBJ whole genome shotgun (WGS) entry which is preliminary data.</text>
</comment>
<dbReference type="GeneID" id="97380476"/>
<gene>
    <name evidence="1" type="ORF">L0P57_03455</name>
</gene>
<evidence type="ECO:0000313" key="1">
    <source>
        <dbReference type="EMBL" id="MCG4609994.1"/>
    </source>
</evidence>
<protein>
    <recommendedName>
        <fullName evidence="3">Flp pilus-assembly TadG-like N-terminal domain-containing protein</fullName>
    </recommendedName>
</protein>
<evidence type="ECO:0008006" key="3">
    <source>
        <dbReference type="Google" id="ProtNLM"/>
    </source>
</evidence>
<organism evidence="1 2">
    <name type="scientific">Anaeromassilibacillus senegalensis</name>
    <dbReference type="NCBI Taxonomy" id="1673717"/>
    <lineage>
        <taxon>Bacteria</taxon>
        <taxon>Bacillati</taxon>
        <taxon>Bacillota</taxon>
        <taxon>Clostridia</taxon>
        <taxon>Eubacteriales</taxon>
        <taxon>Acutalibacteraceae</taxon>
        <taxon>Anaeromassilibacillus</taxon>
    </lineage>
</organism>
<name>A0ABS9MGR3_9FIRM</name>
<dbReference type="Proteomes" id="UP001298681">
    <property type="component" value="Unassembled WGS sequence"/>
</dbReference>
<reference evidence="1 2" key="1">
    <citation type="submission" date="2022-01" db="EMBL/GenBank/DDBJ databases">
        <title>Collection of gut derived symbiotic bacterial strains cultured from healthy donors.</title>
        <authorList>
            <person name="Lin H."/>
            <person name="Kohout C."/>
            <person name="Waligurski E."/>
            <person name="Pamer E.G."/>
        </authorList>
    </citation>
    <scope>NUCLEOTIDE SEQUENCE [LARGE SCALE GENOMIC DNA]</scope>
    <source>
        <strain evidence="1 2">DFI.7.58</strain>
    </source>
</reference>